<reference evidence="2" key="1">
    <citation type="submission" date="2021-01" db="EMBL/GenBank/DDBJ databases">
        <authorList>
            <person name="Corre E."/>
            <person name="Pelletier E."/>
            <person name="Niang G."/>
            <person name="Scheremetjew M."/>
            <person name="Finn R."/>
            <person name="Kale V."/>
            <person name="Holt S."/>
            <person name="Cochrane G."/>
            <person name="Meng A."/>
            <person name="Brown T."/>
            <person name="Cohen L."/>
        </authorList>
    </citation>
    <scope>NUCLEOTIDE SEQUENCE</scope>
    <source>
        <strain evidence="2">CCMP644</strain>
    </source>
</reference>
<protein>
    <submittedName>
        <fullName evidence="2">Uncharacterized protein</fullName>
    </submittedName>
</protein>
<feature type="compositionally biased region" description="Basic residues" evidence="1">
    <location>
        <begin position="1"/>
        <end position="11"/>
    </location>
</feature>
<name>A0A7S1DZY1_HEMAN</name>
<dbReference type="InterPro" id="IPR039145">
    <property type="entry name" value="Ribosomal_mL40_metazoa/plant"/>
</dbReference>
<dbReference type="AlphaFoldDB" id="A0A7S1DZY1"/>
<sequence>MGGKAKGKVSKKHDPNAKKGKSKGLDGKFLVHAKVLEARGEERYVRSEEQMGLDTEIAKEFARQSMKRHIEQQKWLTRKIRLRDQAIAALPEELQAEGKSMDEESFPLDRHIWTDFPPIKGFDPTAGDKKKRTEGL</sequence>
<dbReference type="EMBL" id="HBFX01023399">
    <property type="protein sequence ID" value="CAD8959924.1"/>
    <property type="molecule type" value="Transcribed_RNA"/>
</dbReference>
<feature type="compositionally biased region" description="Basic and acidic residues" evidence="1">
    <location>
        <begin position="126"/>
        <end position="136"/>
    </location>
</feature>
<dbReference type="PANTHER" id="PTHR13359:SF2">
    <property type="entry name" value="LARGE RIBOSOMAL SUBUNIT PROTEIN ML40"/>
    <property type="match status" value="1"/>
</dbReference>
<dbReference type="PANTHER" id="PTHR13359">
    <property type="entry name" value="39S RIBOSOMAL PROTEIN L40, MITOCHONDRIAL"/>
    <property type="match status" value="1"/>
</dbReference>
<proteinExistence type="predicted"/>
<feature type="region of interest" description="Disordered" evidence="1">
    <location>
        <begin position="1"/>
        <end position="25"/>
    </location>
</feature>
<evidence type="ECO:0000256" key="1">
    <source>
        <dbReference type="SAM" id="MobiDB-lite"/>
    </source>
</evidence>
<gene>
    <name evidence="2" type="ORF">HAND00432_LOCUS14225</name>
</gene>
<accession>A0A7S1DZY1</accession>
<organism evidence="2">
    <name type="scientific">Hemiselmis andersenii</name>
    <name type="common">Cryptophyte alga</name>
    <dbReference type="NCBI Taxonomy" id="464988"/>
    <lineage>
        <taxon>Eukaryota</taxon>
        <taxon>Cryptophyceae</taxon>
        <taxon>Cryptomonadales</taxon>
        <taxon>Hemiselmidaceae</taxon>
        <taxon>Hemiselmis</taxon>
    </lineage>
</organism>
<evidence type="ECO:0000313" key="2">
    <source>
        <dbReference type="EMBL" id="CAD8959924.1"/>
    </source>
</evidence>
<dbReference type="GO" id="GO:0005762">
    <property type="term" value="C:mitochondrial large ribosomal subunit"/>
    <property type="evidence" value="ECO:0007669"/>
    <property type="project" value="InterPro"/>
</dbReference>
<feature type="region of interest" description="Disordered" evidence="1">
    <location>
        <begin position="115"/>
        <end position="136"/>
    </location>
</feature>